<evidence type="ECO:0000313" key="9">
    <source>
        <dbReference type="Proteomes" id="UP000649604"/>
    </source>
</evidence>
<dbReference type="Proteomes" id="UP000649604">
    <property type="component" value="Unassembled WGS sequence"/>
</dbReference>
<accession>A0A9D5JS35</accession>
<comment type="subcellular location">
    <subcellularLocation>
        <location evidence="1">Cell membrane</location>
        <topology evidence="1">Multi-pass membrane protein</topology>
    </subcellularLocation>
</comment>
<keyword evidence="6 7" id="KW-0472">Membrane</keyword>
<keyword evidence="3" id="KW-1003">Cell membrane</keyword>
<protein>
    <submittedName>
        <fullName evidence="8">Cation:proton antiporter</fullName>
    </submittedName>
</protein>
<name>A0A9D5JS35_9BACT</name>
<evidence type="ECO:0000256" key="1">
    <source>
        <dbReference type="ARBA" id="ARBA00004651"/>
    </source>
</evidence>
<evidence type="ECO:0000256" key="2">
    <source>
        <dbReference type="ARBA" id="ARBA00006228"/>
    </source>
</evidence>
<evidence type="ECO:0000256" key="7">
    <source>
        <dbReference type="SAM" id="Phobius"/>
    </source>
</evidence>
<dbReference type="PANTHER" id="PTHR34584">
    <property type="entry name" value="NA(+)/H(+) ANTIPORTER SUBUNIT E1"/>
    <property type="match status" value="1"/>
</dbReference>
<comment type="caution">
    <text evidence="8">The sequence shown here is derived from an EMBL/GenBank/DDBJ whole genome shotgun (WGS) entry which is preliminary data.</text>
</comment>
<sequence>MDVFTKWKLVRIIITTGYLLGGWVLFTGTLALSSLLIGFGFSLLIAVLTYSVFIDETEAERRSLLPRAHYLVVYLLLIIYKMYIASFKVLFNVIRGDINPRVVHFRTRLSSDVARVLLANSITLTPGTITLNLDDDHLIVHWLDAQTLHSKYAGELIKGTFEALLKRSFI</sequence>
<evidence type="ECO:0000256" key="6">
    <source>
        <dbReference type="ARBA" id="ARBA00023136"/>
    </source>
</evidence>
<evidence type="ECO:0000256" key="3">
    <source>
        <dbReference type="ARBA" id="ARBA00022475"/>
    </source>
</evidence>
<dbReference type="GO" id="GO:0005886">
    <property type="term" value="C:plasma membrane"/>
    <property type="evidence" value="ECO:0007669"/>
    <property type="project" value="UniProtKB-SubCell"/>
</dbReference>
<dbReference type="InterPro" id="IPR002758">
    <property type="entry name" value="Cation_antiport_E"/>
</dbReference>
<feature type="transmembrane region" description="Helical" evidence="7">
    <location>
        <begin position="32"/>
        <end position="50"/>
    </location>
</feature>
<dbReference type="AlphaFoldDB" id="A0A9D5JS35"/>
<comment type="similarity">
    <text evidence="2">Belongs to the CPA3 antiporters (TC 2.A.63) subunit E family.</text>
</comment>
<keyword evidence="4 7" id="KW-0812">Transmembrane</keyword>
<evidence type="ECO:0000313" key="8">
    <source>
        <dbReference type="EMBL" id="MBD3323238.1"/>
    </source>
</evidence>
<dbReference type="GO" id="GO:0008324">
    <property type="term" value="F:monoatomic cation transmembrane transporter activity"/>
    <property type="evidence" value="ECO:0007669"/>
    <property type="project" value="InterPro"/>
</dbReference>
<keyword evidence="5 7" id="KW-1133">Transmembrane helix</keyword>
<dbReference type="PANTHER" id="PTHR34584:SF1">
    <property type="entry name" value="NA(+)_H(+) ANTIPORTER SUBUNIT E1"/>
    <property type="match status" value="1"/>
</dbReference>
<evidence type="ECO:0000256" key="4">
    <source>
        <dbReference type="ARBA" id="ARBA00022692"/>
    </source>
</evidence>
<feature type="transmembrane region" description="Helical" evidence="7">
    <location>
        <begin position="9"/>
        <end position="26"/>
    </location>
</feature>
<feature type="transmembrane region" description="Helical" evidence="7">
    <location>
        <begin position="71"/>
        <end position="91"/>
    </location>
</feature>
<dbReference type="EMBL" id="WJJP01000043">
    <property type="protein sequence ID" value="MBD3323238.1"/>
    <property type="molecule type" value="Genomic_DNA"/>
</dbReference>
<evidence type="ECO:0000256" key="5">
    <source>
        <dbReference type="ARBA" id="ARBA00022989"/>
    </source>
</evidence>
<proteinExistence type="inferred from homology"/>
<gene>
    <name evidence="8" type="ORF">GF339_01565</name>
</gene>
<reference evidence="8" key="1">
    <citation type="submission" date="2019-11" db="EMBL/GenBank/DDBJ databases">
        <title>Microbial mats filling the niche in hypersaline microbial mats.</title>
        <authorList>
            <person name="Wong H.L."/>
            <person name="Macleod F.I."/>
            <person name="White R.A. III"/>
            <person name="Burns B.P."/>
        </authorList>
    </citation>
    <scope>NUCLEOTIDE SEQUENCE</scope>
    <source>
        <strain evidence="8">Rbin_158</strain>
    </source>
</reference>
<organism evidence="8 9">
    <name type="scientific">candidate division KSB3 bacterium</name>
    <dbReference type="NCBI Taxonomy" id="2044937"/>
    <lineage>
        <taxon>Bacteria</taxon>
        <taxon>candidate division KSB3</taxon>
    </lineage>
</organism>
<dbReference type="Pfam" id="PF01899">
    <property type="entry name" value="MNHE"/>
    <property type="match status" value="1"/>
</dbReference>
<dbReference type="PIRSF" id="PIRSF019239">
    <property type="entry name" value="MrpE"/>
    <property type="match status" value="1"/>
</dbReference>